<evidence type="ECO:0000313" key="7">
    <source>
        <dbReference type="EMBL" id="MCV7419822.1"/>
    </source>
</evidence>
<feature type="domain" description="ABC transmembrane type-1" evidence="6">
    <location>
        <begin position="49"/>
        <end position="255"/>
    </location>
</feature>
<reference evidence="7" key="1">
    <citation type="submission" date="2020-07" db="EMBL/GenBank/DDBJ databases">
        <authorList>
            <person name="Pettersson B.M.F."/>
            <person name="Behra P.R.K."/>
            <person name="Ramesh M."/>
            <person name="Das S."/>
            <person name="Dasgupta S."/>
            <person name="Kirsebom L.A."/>
        </authorList>
    </citation>
    <scope>NUCLEOTIDE SEQUENCE</scope>
    <source>
        <strain evidence="7">DSM 44838</strain>
    </source>
</reference>
<sequence length="269" mass="29146">MLAVTAYPIVYAVWLSLQRYNLAAPDDTTFVWFDNYATILGDRYWWTAFVVTLAITVVSVAVEFVLGMALALVMHRTIFGRGVVRTAILIPYGIVTVAASYSWYYAWTPGTGYLANLLPTGVAPLTEQLPSLGIVVLAEVWKTTPFMALLLLAGLALVPQDLLNAAQMDGAGAWKRLTRVILPLIKPAILVALLFRTLDAFRIFDNIYVLTGGANDTGSVSILGYDNLFKAFNLGLGSAISVLIFLTVAVIAFVYVKVFGAAAPGARDE</sequence>
<accession>A0A9X2YZX4</accession>
<dbReference type="GO" id="GO:0055085">
    <property type="term" value="P:transmembrane transport"/>
    <property type="evidence" value="ECO:0007669"/>
    <property type="project" value="InterPro"/>
</dbReference>
<name>A0A9X2YZX4_9MYCO</name>
<dbReference type="SUPFAM" id="SSF161098">
    <property type="entry name" value="MetI-like"/>
    <property type="match status" value="1"/>
</dbReference>
<dbReference type="AlphaFoldDB" id="A0A9X2YZX4"/>
<evidence type="ECO:0000256" key="4">
    <source>
        <dbReference type="ARBA" id="ARBA00023136"/>
    </source>
</evidence>
<dbReference type="CDD" id="cd06261">
    <property type="entry name" value="TM_PBP2"/>
    <property type="match status" value="1"/>
</dbReference>
<dbReference type="Proteomes" id="UP001141629">
    <property type="component" value="Unassembled WGS sequence"/>
</dbReference>
<feature type="transmembrane region" description="Helical" evidence="5">
    <location>
        <begin position="146"/>
        <end position="165"/>
    </location>
</feature>
<proteinExistence type="inferred from homology"/>
<dbReference type="PANTHER" id="PTHR43759">
    <property type="entry name" value="TREHALOSE TRANSPORT SYSTEM PERMEASE PROTEIN SUGA"/>
    <property type="match status" value="1"/>
</dbReference>
<keyword evidence="5" id="KW-0813">Transport</keyword>
<keyword evidence="4 5" id="KW-0472">Membrane</keyword>
<evidence type="ECO:0000256" key="2">
    <source>
        <dbReference type="ARBA" id="ARBA00022692"/>
    </source>
</evidence>
<protein>
    <submittedName>
        <fullName evidence="7">Sugar ABC transporter permease</fullName>
    </submittedName>
</protein>
<gene>
    <name evidence="7" type="ORF">H7K45_04650</name>
</gene>
<organism evidence="7 8">
    <name type="scientific">Mycobacterium yunnanensis</name>
    <dbReference type="NCBI Taxonomy" id="368477"/>
    <lineage>
        <taxon>Bacteria</taxon>
        <taxon>Bacillati</taxon>
        <taxon>Actinomycetota</taxon>
        <taxon>Actinomycetes</taxon>
        <taxon>Mycobacteriales</taxon>
        <taxon>Mycobacteriaceae</taxon>
        <taxon>Mycobacterium</taxon>
    </lineage>
</organism>
<dbReference type="InterPro" id="IPR035906">
    <property type="entry name" value="MetI-like_sf"/>
</dbReference>
<reference evidence="7" key="2">
    <citation type="journal article" date="2022" name="BMC Genomics">
        <title>Comparative genome analysis of mycobacteria focusing on tRNA and non-coding RNA.</title>
        <authorList>
            <person name="Behra P.R.K."/>
            <person name="Pettersson B.M.F."/>
            <person name="Ramesh M."/>
            <person name="Das S."/>
            <person name="Dasgupta S."/>
            <person name="Kirsebom L.A."/>
        </authorList>
    </citation>
    <scope>NUCLEOTIDE SEQUENCE</scope>
    <source>
        <strain evidence="7">DSM 44838</strain>
    </source>
</reference>
<keyword evidence="3 5" id="KW-1133">Transmembrane helix</keyword>
<feature type="transmembrane region" description="Helical" evidence="5">
    <location>
        <begin position="234"/>
        <end position="256"/>
    </location>
</feature>
<comment type="similarity">
    <text evidence="5">Belongs to the binding-protein-dependent transport system permease family.</text>
</comment>
<feature type="transmembrane region" description="Helical" evidence="5">
    <location>
        <begin position="177"/>
        <end position="195"/>
    </location>
</feature>
<dbReference type="InterPro" id="IPR052730">
    <property type="entry name" value="Sugar_ABC_transporter"/>
</dbReference>
<evidence type="ECO:0000259" key="6">
    <source>
        <dbReference type="PROSITE" id="PS50928"/>
    </source>
</evidence>
<keyword evidence="2 5" id="KW-0812">Transmembrane</keyword>
<dbReference type="GO" id="GO:0005886">
    <property type="term" value="C:plasma membrane"/>
    <property type="evidence" value="ECO:0007669"/>
    <property type="project" value="UniProtKB-SubCell"/>
</dbReference>
<dbReference type="PANTHER" id="PTHR43759:SF1">
    <property type="entry name" value="GLUCOSE IMPORT SYSTEM PERMEASE PROTEIN GLCT"/>
    <property type="match status" value="1"/>
</dbReference>
<dbReference type="PROSITE" id="PS50928">
    <property type="entry name" value="ABC_TM1"/>
    <property type="match status" value="1"/>
</dbReference>
<evidence type="ECO:0000256" key="1">
    <source>
        <dbReference type="ARBA" id="ARBA00004141"/>
    </source>
</evidence>
<evidence type="ECO:0000256" key="5">
    <source>
        <dbReference type="RuleBase" id="RU363032"/>
    </source>
</evidence>
<evidence type="ECO:0000313" key="8">
    <source>
        <dbReference type="Proteomes" id="UP001141629"/>
    </source>
</evidence>
<feature type="transmembrane region" description="Helical" evidence="5">
    <location>
        <begin position="44"/>
        <end position="74"/>
    </location>
</feature>
<dbReference type="Pfam" id="PF00528">
    <property type="entry name" value="BPD_transp_1"/>
    <property type="match status" value="1"/>
</dbReference>
<comment type="caution">
    <text evidence="7">The sequence shown here is derived from an EMBL/GenBank/DDBJ whole genome shotgun (WGS) entry which is preliminary data.</text>
</comment>
<dbReference type="InterPro" id="IPR000515">
    <property type="entry name" value="MetI-like"/>
</dbReference>
<keyword evidence="8" id="KW-1185">Reference proteome</keyword>
<dbReference type="EMBL" id="JACKVK010000003">
    <property type="protein sequence ID" value="MCV7419822.1"/>
    <property type="molecule type" value="Genomic_DNA"/>
</dbReference>
<feature type="transmembrane region" description="Helical" evidence="5">
    <location>
        <begin position="86"/>
        <end position="106"/>
    </location>
</feature>
<comment type="subcellular location">
    <subcellularLocation>
        <location evidence="5">Cell membrane</location>
        <topology evidence="5">Multi-pass membrane protein</topology>
    </subcellularLocation>
    <subcellularLocation>
        <location evidence="1">Membrane</location>
        <topology evidence="1">Multi-pass membrane protein</topology>
    </subcellularLocation>
</comment>
<evidence type="ECO:0000256" key="3">
    <source>
        <dbReference type="ARBA" id="ARBA00022989"/>
    </source>
</evidence>
<dbReference type="Gene3D" id="1.10.3720.10">
    <property type="entry name" value="MetI-like"/>
    <property type="match status" value="1"/>
</dbReference>